<protein>
    <recommendedName>
        <fullName evidence="3">OBG-type G domain-containing protein</fullName>
    </recommendedName>
</protein>
<proteinExistence type="predicted"/>
<feature type="domain" description="OBG-type G" evidence="3">
    <location>
        <begin position="1"/>
        <end position="206"/>
    </location>
</feature>
<dbReference type="InterPro" id="IPR031167">
    <property type="entry name" value="G_OBG"/>
</dbReference>
<name>A0A445MG02_ENSVE</name>
<dbReference type="Gene3D" id="3.40.50.300">
    <property type="entry name" value="P-loop containing nucleotide triphosphate hydrolases"/>
    <property type="match status" value="1"/>
</dbReference>
<reference evidence="4" key="1">
    <citation type="journal article" date="2018" name="Data Brief">
        <title>Genome sequence data from 17 accessions of Ensete ventricosum, a staple food crop for millions in Ethiopia.</title>
        <authorList>
            <person name="Yemataw Z."/>
            <person name="Muzemil S."/>
            <person name="Ambachew D."/>
            <person name="Tripathi L."/>
            <person name="Tesfaye K."/>
            <person name="Chala A."/>
            <person name="Farbos A."/>
            <person name="O'Neill P."/>
            <person name="Moore K."/>
            <person name="Grant M."/>
            <person name="Studholme D.J."/>
        </authorList>
    </citation>
    <scope>NUCLEOTIDE SEQUENCE [LARGE SCALE GENOMIC DNA]</scope>
    <source>
        <tissue evidence="4">Leaf</tissue>
    </source>
</reference>
<dbReference type="InterPro" id="IPR045001">
    <property type="entry name" value="DRG"/>
</dbReference>
<evidence type="ECO:0000256" key="1">
    <source>
        <dbReference type="ARBA" id="ARBA00022741"/>
    </source>
</evidence>
<sequence>MLTGTHSEAASYEFTTLTCIPGIINYNDAKIQLLDLPGIIEGASEGKGRGRQVIAVAKSSDIVLMVLDASKVFLLPRLLLLPPSVDTTRNRSSMVKIDRFRVVTGRKQPQSAVPPGSRWPTYRSAGGPVPVRAVLFREDATVDDLIDVIEGNRKYMKCVYVYNKIDVIGIDDVDRLARQPNSVVISSELRQIAGDDVGRNGSRKSLFKASGTTA</sequence>
<dbReference type="SUPFAM" id="SSF52540">
    <property type="entry name" value="P-loop containing nucleoside triphosphate hydrolases"/>
    <property type="match status" value="1"/>
</dbReference>
<keyword evidence="1" id="KW-0547">Nucleotide-binding</keyword>
<dbReference type="InterPro" id="IPR006074">
    <property type="entry name" value="GTP1-OBG_CS"/>
</dbReference>
<gene>
    <name evidence="4" type="ORF">BHM03_00021527</name>
</gene>
<dbReference type="Pfam" id="PF01926">
    <property type="entry name" value="MMR_HSR1"/>
    <property type="match status" value="1"/>
</dbReference>
<dbReference type="AlphaFoldDB" id="A0A445MG02"/>
<dbReference type="InterPro" id="IPR031662">
    <property type="entry name" value="GTP-binding_2"/>
</dbReference>
<dbReference type="PROSITE" id="PS51710">
    <property type="entry name" value="G_OBG"/>
    <property type="match status" value="1"/>
</dbReference>
<organism evidence="4">
    <name type="scientific">Ensete ventricosum</name>
    <name type="common">Abyssinian banana</name>
    <name type="synonym">Musa ensete</name>
    <dbReference type="NCBI Taxonomy" id="4639"/>
    <lineage>
        <taxon>Eukaryota</taxon>
        <taxon>Viridiplantae</taxon>
        <taxon>Streptophyta</taxon>
        <taxon>Embryophyta</taxon>
        <taxon>Tracheophyta</taxon>
        <taxon>Spermatophyta</taxon>
        <taxon>Magnoliopsida</taxon>
        <taxon>Liliopsida</taxon>
        <taxon>Zingiberales</taxon>
        <taxon>Musaceae</taxon>
        <taxon>Ensete</taxon>
    </lineage>
</organism>
<dbReference type="InterPro" id="IPR027417">
    <property type="entry name" value="P-loop_NTPase"/>
</dbReference>
<dbReference type="GO" id="GO:0003924">
    <property type="term" value="F:GTPase activity"/>
    <property type="evidence" value="ECO:0007669"/>
    <property type="project" value="InterPro"/>
</dbReference>
<evidence type="ECO:0000313" key="4">
    <source>
        <dbReference type="EMBL" id="RZR73217.1"/>
    </source>
</evidence>
<dbReference type="GO" id="GO:0005525">
    <property type="term" value="F:GTP binding"/>
    <property type="evidence" value="ECO:0007669"/>
    <property type="project" value="UniProtKB-KW"/>
</dbReference>
<evidence type="ECO:0000256" key="2">
    <source>
        <dbReference type="ARBA" id="ARBA00023134"/>
    </source>
</evidence>
<accession>A0A445MG02</accession>
<keyword evidence="2" id="KW-0342">GTP-binding</keyword>
<evidence type="ECO:0000259" key="3">
    <source>
        <dbReference type="PROSITE" id="PS51710"/>
    </source>
</evidence>
<dbReference type="InterPro" id="IPR006073">
    <property type="entry name" value="GTP-bd"/>
</dbReference>
<dbReference type="EMBL" id="KV875855">
    <property type="protein sequence ID" value="RZR73217.1"/>
    <property type="molecule type" value="Genomic_DNA"/>
</dbReference>
<dbReference type="PRINTS" id="PR00326">
    <property type="entry name" value="GTP1OBG"/>
</dbReference>
<dbReference type="Pfam" id="PF16897">
    <property type="entry name" value="MMR_HSR1_Xtn"/>
    <property type="match status" value="1"/>
</dbReference>
<dbReference type="Proteomes" id="UP000290560">
    <property type="component" value="Unassembled WGS sequence"/>
</dbReference>
<dbReference type="PROSITE" id="PS00905">
    <property type="entry name" value="GTP1_OBG"/>
    <property type="match status" value="1"/>
</dbReference>
<dbReference type="PANTHER" id="PTHR43127">
    <property type="entry name" value="DEVELOPMENTALLY-REGULATED GTP-BINDING PROTEIN 2"/>
    <property type="match status" value="1"/>
</dbReference>